<sequence length="175" mass="19148">MMKRKLLTGTIAGLIVLGGAIGVGAASKSDHTHAAKKANFITDEEAKKIALNQFGGKLKEIELEKDDGHYVYEIELVLEDQGEIDLDIHAVTGEILEADKEDDDENDHPASNNSFISLEEAVETALKDTPGEVKEAEYDDGHYEIEIKTGKNEVEIKIDANSGKIIGKEVDRKDD</sequence>
<keyword evidence="3" id="KW-1185">Reference proteome</keyword>
<dbReference type="Gene3D" id="3.10.450.40">
    <property type="match status" value="2"/>
</dbReference>
<reference evidence="3" key="1">
    <citation type="journal article" date="2019" name="Int. J. Syst. Evol. Microbiol.">
        <title>The Global Catalogue of Microorganisms (GCM) 10K type strain sequencing project: providing services to taxonomists for standard genome sequencing and annotation.</title>
        <authorList>
            <consortium name="The Broad Institute Genomics Platform"/>
            <consortium name="The Broad Institute Genome Sequencing Center for Infectious Disease"/>
            <person name="Wu L."/>
            <person name="Ma J."/>
        </authorList>
    </citation>
    <scope>NUCLEOTIDE SEQUENCE [LARGE SCALE GENOMIC DNA]</scope>
    <source>
        <strain evidence="3">CGMCC 1.12295</strain>
    </source>
</reference>
<feature type="domain" description="PepSY" evidence="1">
    <location>
        <begin position="116"/>
        <end position="169"/>
    </location>
</feature>
<organism evidence="2 3">
    <name type="scientific">Siminovitchia sediminis</name>
    <dbReference type="NCBI Taxonomy" id="1274353"/>
    <lineage>
        <taxon>Bacteria</taxon>
        <taxon>Bacillati</taxon>
        <taxon>Bacillota</taxon>
        <taxon>Bacilli</taxon>
        <taxon>Bacillales</taxon>
        <taxon>Bacillaceae</taxon>
        <taxon>Siminovitchia</taxon>
    </lineage>
</organism>
<dbReference type="InterPro" id="IPR025711">
    <property type="entry name" value="PepSY"/>
</dbReference>
<evidence type="ECO:0000313" key="2">
    <source>
        <dbReference type="EMBL" id="MFD1706418.1"/>
    </source>
</evidence>
<protein>
    <submittedName>
        <fullName evidence="2">PepSY domain-containing protein</fullName>
    </submittedName>
</protein>
<evidence type="ECO:0000313" key="3">
    <source>
        <dbReference type="Proteomes" id="UP001597301"/>
    </source>
</evidence>
<evidence type="ECO:0000259" key="1">
    <source>
        <dbReference type="Pfam" id="PF03413"/>
    </source>
</evidence>
<dbReference type="Pfam" id="PF03413">
    <property type="entry name" value="PepSY"/>
    <property type="match status" value="2"/>
</dbReference>
<dbReference type="RefSeq" id="WP_380773023.1">
    <property type="nucleotide sequence ID" value="NZ_JBHUEO010000013.1"/>
</dbReference>
<dbReference type="Proteomes" id="UP001597301">
    <property type="component" value="Unassembled WGS sequence"/>
</dbReference>
<accession>A0ABW4KH05</accession>
<dbReference type="EMBL" id="JBHUEO010000013">
    <property type="protein sequence ID" value="MFD1706418.1"/>
    <property type="molecule type" value="Genomic_DNA"/>
</dbReference>
<name>A0ABW4KH05_9BACI</name>
<gene>
    <name evidence="2" type="ORF">ACFSCZ_06570</name>
</gene>
<comment type="caution">
    <text evidence="2">The sequence shown here is derived from an EMBL/GenBank/DDBJ whole genome shotgun (WGS) entry which is preliminary data.</text>
</comment>
<proteinExistence type="predicted"/>
<feature type="domain" description="PepSY" evidence="1">
    <location>
        <begin position="41"/>
        <end position="97"/>
    </location>
</feature>